<dbReference type="Proteomes" id="UP000747399">
    <property type="component" value="Unassembled WGS sequence"/>
</dbReference>
<protein>
    <recommendedName>
        <fullName evidence="4">F-box domain-containing protein</fullName>
    </recommendedName>
</protein>
<name>A0A8J4BGW6_9CHLO</name>
<feature type="region of interest" description="Disordered" evidence="1">
    <location>
        <begin position="561"/>
        <end position="584"/>
    </location>
</feature>
<evidence type="ECO:0000313" key="2">
    <source>
        <dbReference type="EMBL" id="GIL61349.1"/>
    </source>
</evidence>
<evidence type="ECO:0000313" key="3">
    <source>
        <dbReference type="Proteomes" id="UP000747399"/>
    </source>
</evidence>
<feature type="compositionally biased region" description="Low complexity" evidence="1">
    <location>
        <begin position="683"/>
        <end position="705"/>
    </location>
</feature>
<feature type="region of interest" description="Disordered" evidence="1">
    <location>
        <begin position="668"/>
        <end position="724"/>
    </location>
</feature>
<feature type="compositionally biased region" description="Acidic residues" evidence="1">
    <location>
        <begin position="706"/>
        <end position="724"/>
    </location>
</feature>
<keyword evidence="3" id="KW-1185">Reference proteome</keyword>
<sequence length="939" mass="98938">MDAAANLGDTPPSVPAMDGLHSSTVGLEVVHDLCLQNIASMTTSLQDLLNLAKTSRRLNSAVKAADPAWQRHILTDFGLLIKGTGLKAQYDMLRYIALGKAVPAAEDNRGVGGAGASGSAPRRSPGRGPPRANLAAPSGSVRPFLPFAGVSTDGGCDSPAADFWVGHLFTPSSRTFYSSEAMTRNIHCVAVLQPDGYDETDPHRAFLLDRLQLPGAYLSRDVMRCIMTDQAWEGGSSRDPPDPLPALPRSAVEEARRVLSQCATEVLEDLYAHCYNQMNQGRPWGALLTRGLNPQVAARWESELQHQAHHNWADIHNQDAALHAIHQMAWRIWHNQRSVPFQIRQALPERQPRLLFGDPPLRPLLQARLQQLQRKGSGSSGAMPDPEPKLFRTLGLFDSVLVNRHLNVTCPLRCGALFAVVAGGSGGGGRSGGGGEGGGDGFSASEADMEAASGRLAARLTNGLAGMPCVQAFDEVNDIRAVLAAVRAGTLPPIAGYFTNGWLEWVEFERPTFEQALWSDTYTLLPEHDALNRGLNQDHSTGLKAGAAAASSSSEAAALPLGSRGAKAAGGESQRCQQGQQAGVSSPEAGLTCRVLPVLWFRFATREEWRALRRRSPIAALSPFAAVAAAGWPPAVAAAGPIAAAVPERGPAEVVPLMTAGGMPLLAVEDGQQGLPPSPPPRQQQQQQQQQQQRQQQQQAGTDTSGDSDSEGLLEGEEDGEDGAQEWFDEEDEIDGDDEEDDAGLVPVLDEDGEDEEEVELVLGQQGTAGQLTMALAGLSPAAIAATAAAACNAVLEEVDASIPAAAVATESSPAAGSSCSSARSRRRLTAQAVITPSVPIFPISPNLTALAPGVGYAYGWAAPSVSVGHMVQIRLKQPWCANALLTKLISCEDTRPIFNRSRGGCNIDAGIVTVQGPAAAGGVGGGPLLQLLDGVSLL</sequence>
<reference evidence="2" key="1">
    <citation type="journal article" date="2021" name="Proc. Natl. Acad. Sci. U.S.A.">
        <title>Three genomes in the algal genus Volvox reveal the fate of a haploid sex-determining region after a transition to homothallism.</title>
        <authorList>
            <person name="Yamamoto K."/>
            <person name="Hamaji T."/>
            <person name="Kawai-Toyooka H."/>
            <person name="Matsuzaki R."/>
            <person name="Takahashi F."/>
            <person name="Nishimura Y."/>
            <person name="Kawachi M."/>
            <person name="Noguchi H."/>
            <person name="Minakuchi Y."/>
            <person name="Umen J.G."/>
            <person name="Toyoda A."/>
            <person name="Nozaki H."/>
        </authorList>
    </citation>
    <scope>NUCLEOTIDE SEQUENCE</scope>
    <source>
        <strain evidence="2">NIES-3780</strain>
    </source>
</reference>
<evidence type="ECO:0000256" key="1">
    <source>
        <dbReference type="SAM" id="MobiDB-lite"/>
    </source>
</evidence>
<gene>
    <name evidence="2" type="ORF">Vafri_15780</name>
</gene>
<feature type="region of interest" description="Disordered" evidence="1">
    <location>
        <begin position="107"/>
        <end position="137"/>
    </location>
</feature>
<accession>A0A8J4BGW6</accession>
<comment type="caution">
    <text evidence="2">The sequence shown here is derived from an EMBL/GenBank/DDBJ whole genome shotgun (WGS) entry which is preliminary data.</text>
</comment>
<dbReference type="AlphaFoldDB" id="A0A8J4BGW6"/>
<feature type="compositionally biased region" description="Polar residues" evidence="1">
    <location>
        <begin position="574"/>
        <end position="584"/>
    </location>
</feature>
<organism evidence="2 3">
    <name type="scientific">Volvox africanus</name>
    <dbReference type="NCBI Taxonomy" id="51714"/>
    <lineage>
        <taxon>Eukaryota</taxon>
        <taxon>Viridiplantae</taxon>
        <taxon>Chlorophyta</taxon>
        <taxon>core chlorophytes</taxon>
        <taxon>Chlorophyceae</taxon>
        <taxon>CS clade</taxon>
        <taxon>Chlamydomonadales</taxon>
        <taxon>Volvocaceae</taxon>
        <taxon>Volvox</taxon>
    </lineage>
</organism>
<evidence type="ECO:0008006" key="4">
    <source>
        <dbReference type="Google" id="ProtNLM"/>
    </source>
</evidence>
<proteinExistence type="predicted"/>
<dbReference type="EMBL" id="BNCO01000044">
    <property type="protein sequence ID" value="GIL61349.1"/>
    <property type="molecule type" value="Genomic_DNA"/>
</dbReference>